<dbReference type="EMBL" id="QTSX02003606">
    <property type="protein sequence ID" value="KAJ9069841.1"/>
    <property type="molecule type" value="Genomic_DNA"/>
</dbReference>
<sequence length="237" mass="27237">MKLYNSLLLTFLVQAQTPDAGERIVWGVCTGSPLAITLSHDQEPIENNINPFSKEKNVKLCREITKADIFTSWQMKPDSNGILDRMGQSYNIAHLNNINQYISQASKFYRGVSLEISSLDTDHVRRLLQQIPNNITIALELSLDRWEEVKDVINNSQANINHIVLFLEDEEHTDKLLEVYNSCPKAPISVLVKSLKQELKDLTKKVNNKCTKKKFLYSIYQKQNQDLSFSSFQTFEI</sequence>
<name>A0ACC2T5H5_9FUNG</name>
<proteinExistence type="predicted"/>
<accession>A0ACC2T5H5</accession>
<evidence type="ECO:0000313" key="2">
    <source>
        <dbReference type="Proteomes" id="UP001165960"/>
    </source>
</evidence>
<comment type="caution">
    <text evidence="1">The sequence shown here is derived from an EMBL/GenBank/DDBJ whole genome shotgun (WGS) entry which is preliminary data.</text>
</comment>
<evidence type="ECO:0000313" key="1">
    <source>
        <dbReference type="EMBL" id="KAJ9069841.1"/>
    </source>
</evidence>
<gene>
    <name evidence="1" type="ORF">DSO57_1014517</name>
</gene>
<reference evidence="1" key="1">
    <citation type="submission" date="2022-04" db="EMBL/GenBank/DDBJ databases">
        <title>Genome of the entomopathogenic fungus Entomophthora muscae.</title>
        <authorList>
            <person name="Elya C."/>
            <person name="Lovett B.R."/>
            <person name="Lee E."/>
            <person name="Macias A.M."/>
            <person name="Hajek A.E."/>
            <person name="De Bivort B.L."/>
            <person name="Kasson M.T."/>
            <person name="De Fine Licht H.H."/>
            <person name="Stajich J.E."/>
        </authorList>
    </citation>
    <scope>NUCLEOTIDE SEQUENCE</scope>
    <source>
        <strain evidence="1">Berkeley</strain>
    </source>
</reference>
<protein>
    <submittedName>
        <fullName evidence="1">Uncharacterized protein</fullName>
    </submittedName>
</protein>
<keyword evidence="2" id="KW-1185">Reference proteome</keyword>
<organism evidence="1 2">
    <name type="scientific">Entomophthora muscae</name>
    <dbReference type="NCBI Taxonomy" id="34485"/>
    <lineage>
        <taxon>Eukaryota</taxon>
        <taxon>Fungi</taxon>
        <taxon>Fungi incertae sedis</taxon>
        <taxon>Zoopagomycota</taxon>
        <taxon>Entomophthoromycotina</taxon>
        <taxon>Entomophthoromycetes</taxon>
        <taxon>Entomophthorales</taxon>
        <taxon>Entomophthoraceae</taxon>
        <taxon>Entomophthora</taxon>
    </lineage>
</organism>
<dbReference type="Proteomes" id="UP001165960">
    <property type="component" value="Unassembled WGS sequence"/>
</dbReference>